<accession>A0A2W5X208</accession>
<comment type="caution">
    <text evidence="3">The sequence shown here is derived from an EMBL/GenBank/DDBJ whole genome shotgun (WGS) entry which is preliminary data.</text>
</comment>
<dbReference type="PANTHER" id="PTHR36919:SF2">
    <property type="entry name" value="BLL6627 PROTEIN"/>
    <property type="match status" value="1"/>
</dbReference>
<dbReference type="Pfam" id="PF09917">
    <property type="entry name" value="DUF2147"/>
    <property type="match status" value="1"/>
</dbReference>
<name>A0A2W5X208_9CAUL</name>
<feature type="chain" id="PRO_5016073709" evidence="1">
    <location>
        <begin position="22"/>
        <end position="139"/>
    </location>
</feature>
<evidence type="ECO:0000256" key="1">
    <source>
        <dbReference type="SAM" id="SignalP"/>
    </source>
</evidence>
<dbReference type="RefSeq" id="WP_304277164.1">
    <property type="nucleotide sequence ID" value="NZ_QFQZ01000025.1"/>
</dbReference>
<evidence type="ECO:0000313" key="3">
    <source>
        <dbReference type="EMBL" id="PZR34554.1"/>
    </source>
</evidence>
<dbReference type="PANTHER" id="PTHR36919">
    <property type="entry name" value="BLR1215 PROTEIN"/>
    <property type="match status" value="1"/>
</dbReference>
<feature type="signal peptide" evidence="1">
    <location>
        <begin position="1"/>
        <end position="21"/>
    </location>
</feature>
<dbReference type="Proteomes" id="UP000249393">
    <property type="component" value="Unassembled WGS sequence"/>
</dbReference>
<dbReference type="AlphaFoldDB" id="A0A2W5X208"/>
<keyword evidence="1" id="KW-0732">Signal</keyword>
<gene>
    <name evidence="3" type="ORF">DI526_09895</name>
</gene>
<feature type="domain" description="DUF2147" evidence="2">
    <location>
        <begin position="26"/>
        <end position="137"/>
    </location>
</feature>
<sequence length="139" mass="15079">MFRTTMIAAAALGLLATPALAADVAGLWQTPTNGGQVEISHCGNSLCGKLVSSNHIRENPALKDVKNKDESQRVRTLKGLQMLYDFTGGPTKWKDGKVYNPDDGGTYSGTIELIGENQLKLKGCIVAPFCKTQVWTRLR</sequence>
<evidence type="ECO:0000313" key="4">
    <source>
        <dbReference type="Proteomes" id="UP000249393"/>
    </source>
</evidence>
<protein>
    <submittedName>
        <fullName evidence="3">DUF2147 domain-containing protein</fullName>
    </submittedName>
</protein>
<evidence type="ECO:0000259" key="2">
    <source>
        <dbReference type="Pfam" id="PF09917"/>
    </source>
</evidence>
<reference evidence="3 4" key="1">
    <citation type="submission" date="2017-08" db="EMBL/GenBank/DDBJ databases">
        <title>Infants hospitalized years apart are colonized by the same room-sourced microbial strains.</title>
        <authorList>
            <person name="Brooks B."/>
            <person name="Olm M.R."/>
            <person name="Firek B.A."/>
            <person name="Baker R."/>
            <person name="Thomas B.C."/>
            <person name="Morowitz M.J."/>
            <person name="Banfield J.F."/>
        </authorList>
    </citation>
    <scope>NUCLEOTIDE SEQUENCE [LARGE SCALE GENOMIC DNA]</scope>
    <source>
        <strain evidence="3">S2_003_000_R2_4</strain>
    </source>
</reference>
<dbReference type="InterPro" id="IPR019223">
    <property type="entry name" value="DUF2147"/>
</dbReference>
<dbReference type="EMBL" id="QFQZ01000025">
    <property type="protein sequence ID" value="PZR34554.1"/>
    <property type="molecule type" value="Genomic_DNA"/>
</dbReference>
<organism evidence="3 4">
    <name type="scientific">Caulobacter segnis</name>
    <dbReference type="NCBI Taxonomy" id="88688"/>
    <lineage>
        <taxon>Bacteria</taxon>
        <taxon>Pseudomonadati</taxon>
        <taxon>Pseudomonadota</taxon>
        <taxon>Alphaproteobacteria</taxon>
        <taxon>Caulobacterales</taxon>
        <taxon>Caulobacteraceae</taxon>
        <taxon>Caulobacter</taxon>
    </lineage>
</organism>
<dbReference type="Gene3D" id="2.40.128.520">
    <property type="match status" value="1"/>
</dbReference>
<proteinExistence type="predicted"/>